<gene>
    <name evidence="3" type="ORF">DBV05_g7095</name>
</gene>
<feature type="compositionally biased region" description="Polar residues" evidence="1">
    <location>
        <begin position="120"/>
        <end position="130"/>
    </location>
</feature>
<feature type="region of interest" description="Disordered" evidence="1">
    <location>
        <begin position="115"/>
        <end position="140"/>
    </location>
</feature>
<accession>A0A5N5D9I5</accession>
<keyword evidence="2" id="KW-0472">Membrane</keyword>
<feature type="transmembrane region" description="Helical" evidence="2">
    <location>
        <begin position="12"/>
        <end position="29"/>
    </location>
</feature>
<evidence type="ECO:0000313" key="4">
    <source>
        <dbReference type="Proteomes" id="UP000325902"/>
    </source>
</evidence>
<dbReference type="OrthoDB" id="407658at2759"/>
<evidence type="ECO:0000256" key="2">
    <source>
        <dbReference type="SAM" id="Phobius"/>
    </source>
</evidence>
<proteinExistence type="predicted"/>
<comment type="caution">
    <text evidence="3">The sequence shown here is derived from an EMBL/GenBank/DDBJ whole genome shotgun (WGS) entry which is preliminary data.</text>
</comment>
<reference evidence="3 4" key="1">
    <citation type="journal article" date="2019" name="Sci. Rep.">
        <title>A multi-omics analysis of the grapevine pathogen Lasiodiplodia theobromae reveals that temperature affects the expression of virulence- and pathogenicity-related genes.</title>
        <authorList>
            <person name="Felix C."/>
            <person name="Meneses R."/>
            <person name="Goncalves M.F.M."/>
            <person name="Tilleman L."/>
            <person name="Duarte A.S."/>
            <person name="Jorrin-Novo J.V."/>
            <person name="Van de Peer Y."/>
            <person name="Deforce D."/>
            <person name="Van Nieuwerburgh F."/>
            <person name="Esteves A.C."/>
            <person name="Alves A."/>
        </authorList>
    </citation>
    <scope>NUCLEOTIDE SEQUENCE [LARGE SCALE GENOMIC DNA]</scope>
    <source>
        <strain evidence="3 4">LA-SOL3</strain>
    </source>
</reference>
<feature type="compositionally biased region" description="Gly residues" evidence="1">
    <location>
        <begin position="509"/>
        <end position="524"/>
    </location>
</feature>
<dbReference type="EMBL" id="VCHE01000046">
    <property type="protein sequence ID" value="KAB2574277.1"/>
    <property type="molecule type" value="Genomic_DNA"/>
</dbReference>
<organism evidence="3 4">
    <name type="scientific">Lasiodiplodia theobromae</name>
    <dbReference type="NCBI Taxonomy" id="45133"/>
    <lineage>
        <taxon>Eukaryota</taxon>
        <taxon>Fungi</taxon>
        <taxon>Dikarya</taxon>
        <taxon>Ascomycota</taxon>
        <taxon>Pezizomycotina</taxon>
        <taxon>Dothideomycetes</taxon>
        <taxon>Dothideomycetes incertae sedis</taxon>
        <taxon>Botryosphaeriales</taxon>
        <taxon>Botryosphaeriaceae</taxon>
        <taxon>Lasiodiplodia</taxon>
    </lineage>
</organism>
<keyword evidence="4" id="KW-1185">Reference proteome</keyword>
<protein>
    <submittedName>
        <fullName evidence="3">Uncharacterized protein</fullName>
    </submittedName>
</protein>
<feature type="region of interest" description="Disordered" evidence="1">
    <location>
        <begin position="363"/>
        <end position="407"/>
    </location>
</feature>
<evidence type="ECO:0000256" key="1">
    <source>
        <dbReference type="SAM" id="MobiDB-lite"/>
    </source>
</evidence>
<sequence length="617" mass="67543">MRGVTALGGRGVRVVVLSMFAIALIYIVGNSVEKRAPYALGVSETGFYPTPDFDAQPPDEFVSPEVTTLSDEEHPASAKWHYEAMSKIKHKIGAWLPMDKVYGMYGAMRRPPWMDHGDKSTGTPNYNHAPSPSKDGPKQERNVVVGKVSILDDPKNEYIDRAVKTHTVHDKRHGYQHYIMNESLSSSSAENFAGQVLSALQEEQGKPQPERLEWLYHFPATSIILNSNVPLELFLPPTKNNKTFDATYLVYAGPMHPTSPSPDLSRTVFATKVNQWSVDLFTTLVARTKSASGKQPSSPHSNVITISSLLNLPSELSPQQHALALPPHWLNAWPSDTDSDENADDDYDSSLFTTHQVRRGSFALDLPLPDNSTGTTTPSSPSRKPISSFSLNRVHDEEDDDDGSDDDAAQRRFEQWLVRAESRTPRWEAPLKETWYADQTKAFWDEGGGAAGARLLPSTPSSAFSSLSNWWLRPSQVSPKPAVVVSSFPSASSSLAAATPSDVLAGEYSGAGRGSGSSSGGTSGISGSSSSSWKAVAELKEEALTLVREMEASVHNSRQQVSEEVRRTTESRCGRARKALSDVEMEYREGHNGESQAQAAKEKLQAVIAALKKVRLF</sequence>
<evidence type="ECO:0000313" key="3">
    <source>
        <dbReference type="EMBL" id="KAB2574277.1"/>
    </source>
</evidence>
<name>A0A5N5D9I5_9PEZI</name>
<keyword evidence="2" id="KW-1133">Transmembrane helix</keyword>
<dbReference type="AlphaFoldDB" id="A0A5N5D9I5"/>
<feature type="compositionally biased region" description="Low complexity" evidence="1">
    <location>
        <begin position="369"/>
        <end position="390"/>
    </location>
</feature>
<dbReference type="Proteomes" id="UP000325902">
    <property type="component" value="Unassembled WGS sequence"/>
</dbReference>
<feature type="compositionally biased region" description="Acidic residues" evidence="1">
    <location>
        <begin position="397"/>
        <end position="407"/>
    </location>
</feature>
<feature type="region of interest" description="Disordered" evidence="1">
    <location>
        <begin position="509"/>
        <end position="530"/>
    </location>
</feature>
<keyword evidence="2" id="KW-0812">Transmembrane</keyword>